<gene>
    <name evidence="2" type="ORF">IM725_04875</name>
</gene>
<evidence type="ECO:0000313" key="3">
    <source>
        <dbReference type="Proteomes" id="UP000715965"/>
    </source>
</evidence>
<dbReference type="Proteomes" id="UP000715965">
    <property type="component" value="Unassembled WGS sequence"/>
</dbReference>
<dbReference type="PANTHER" id="PTHR42060:SF1">
    <property type="entry name" value="NHL REPEAT-CONTAINING PROTEIN"/>
    <property type="match status" value="1"/>
</dbReference>
<keyword evidence="1" id="KW-1133">Transmembrane helix</keyword>
<keyword evidence="1" id="KW-0812">Transmembrane</keyword>
<dbReference type="InterPro" id="IPR052998">
    <property type="entry name" value="Hetero-Diels-Alderase-like"/>
</dbReference>
<evidence type="ECO:0008006" key="4">
    <source>
        <dbReference type="Google" id="ProtNLM"/>
    </source>
</evidence>
<dbReference type="PANTHER" id="PTHR42060">
    <property type="entry name" value="NHL REPEAT-CONTAINING PROTEIN-RELATED"/>
    <property type="match status" value="1"/>
</dbReference>
<proteinExistence type="predicted"/>
<accession>A0ABR9SCW5</accession>
<dbReference type="InterPro" id="IPR011042">
    <property type="entry name" value="6-blade_b-propeller_TolB-like"/>
</dbReference>
<keyword evidence="3" id="KW-1185">Reference proteome</keyword>
<protein>
    <recommendedName>
        <fullName evidence="4">SMP-30/Gluconolactonase/LRE-like region domain-containing protein</fullName>
    </recommendedName>
</protein>
<sequence>MTFITAVLAVALGAALLLLAALALVPALQAGPGARLLPLLPRRPWPRRAFAVLCLLAGAAALAGAAVPFVTFFAAVIALASSLLAGAAALRARAPALSVLPGLMVLASLAVGAGQPLGLKVLALPKADDLPYAPLQARVVKTYEEGTWFEGIAAGPDGTLYLAASRKLDFARPDYWRHAEGEVIARSPSGEEHSVLRTPEGSAAGVVAIGADGTLYMTSNGVQPGLWRVRPGAQPERFATLPRGAWPNGLDIGPDGQLYTPDSALGLVWRVDPHTGAAHKVLEDARLRARPFISLAPGANGLHFRGREMIVTVSDRTTVLGYALLDDGHFDAPRLIASGIPGDDFAVGPDGSLYITTHPYNTVVRVSPTGERSIVGDARQHIVGATDAVFGRGPADRDTLYVVTDGGAFTGGPRTRGELVALTVR</sequence>
<reference evidence="2 3" key="1">
    <citation type="submission" date="2020-10" db="EMBL/GenBank/DDBJ databases">
        <title>Draft genome of Ramlibacter aquaticus LMG 30558.</title>
        <authorList>
            <person name="Props R."/>
        </authorList>
    </citation>
    <scope>NUCLEOTIDE SEQUENCE [LARGE SCALE GENOMIC DNA]</scope>
    <source>
        <strain evidence="2 3">LMG 30558</strain>
    </source>
</reference>
<name>A0ABR9SCW5_9BURK</name>
<evidence type="ECO:0000256" key="1">
    <source>
        <dbReference type="SAM" id="Phobius"/>
    </source>
</evidence>
<keyword evidence="1" id="KW-0472">Membrane</keyword>
<dbReference type="EMBL" id="JADDOJ010000012">
    <property type="protein sequence ID" value="MBE7939907.1"/>
    <property type="molecule type" value="Genomic_DNA"/>
</dbReference>
<feature type="transmembrane region" description="Helical" evidence="1">
    <location>
        <begin position="92"/>
        <end position="113"/>
    </location>
</feature>
<organism evidence="2 3">
    <name type="scientific">Ramlibacter aquaticus</name>
    <dbReference type="NCBI Taxonomy" id="2780094"/>
    <lineage>
        <taxon>Bacteria</taxon>
        <taxon>Pseudomonadati</taxon>
        <taxon>Pseudomonadota</taxon>
        <taxon>Betaproteobacteria</taxon>
        <taxon>Burkholderiales</taxon>
        <taxon>Comamonadaceae</taxon>
        <taxon>Ramlibacter</taxon>
    </lineage>
</organism>
<feature type="transmembrane region" description="Helical" evidence="1">
    <location>
        <begin position="49"/>
        <end position="80"/>
    </location>
</feature>
<dbReference type="SUPFAM" id="SSF63829">
    <property type="entry name" value="Calcium-dependent phosphotriesterase"/>
    <property type="match status" value="1"/>
</dbReference>
<dbReference type="Gene3D" id="2.120.10.30">
    <property type="entry name" value="TolB, C-terminal domain"/>
    <property type="match status" value="1"/>
</dbReference>
<comment type="caution">
    <text evidence="2">The sequence shown here is derived from an EMBL/GenBank/DDBJ whole genome shotgun (WGS) entry which is preliminary data.</text>
</comment>
<dbReference type="RefSeq" id="WP_193779451.1">
    <property type="nucleotide sequence ID" value="NZ_JADDOJ010000012.1"/>
</dbReference>
<evidence type="ECO:0000313" key="2">
    <source>
        <dbReference type="EMBL" id="MBE7939907.1"/>
    </source>
</evidence>